<evidence type="ECO:0000313" key="2">
    <source>
        <dbReference type="Proteomes" id="UP000241769"/>
    </source>
</evidence>
<keyword evidence="2" id="KW-1185">Reference proteome</keyword>
<reference evidence="1 2" key="1">
    <citation type="journal article" date="2018" name="Genome Biol. Evol.">
        <title>Multiple Roots of Fruiting Body Formation in Amoebozoa.</title>
        <authorList>
            <person name="Hillmann F."/>
            <person name="Forbes G."/>
            <person name="Novohradska S."/>
            <person name="Ferling I."/>
            <person name="Riege K."/>
            <person name="Groth M."/>
            <person name="Westermann M."/>
            <person name="Marz M."/>
            <person name="Spaller T."/>
            <person name="Winckler T."/>
            <person name="Schaap P."/>
            <person name="Glockner G."/>
        </authorList>
    </citation>
    <scope>NUCLEOTIDE SEQUENCE [LARGE SCALE GENOMIC DNA]</scope>
    <source>
        <strain evidence="1 2">Jena</strain>
    </source>
</reference>
<dbReference type="AlphaFoldDB" id="A0A2P6NLN9"/>
<dbReference type="Proteomes" id="UP000241769">
    <property type="component" value="Unassembled WGS sequence"/>
</dbReference>
<sequence>MLAVPHITAGLSSRAVTRVNTSFCAKAFDPANISCSLYHILPVFDHYQQVFLPRTSSQINLTPQNYYFDGRHLYLWVTNDQSKNFGVANQMGVMQQQVPDKFTPRALSSDLYRADLLPCNANPRDVKVADFSSGTTGSSDNIKLARNVWELLVLGKLYVTVAVADGSNGLGGQLMSLNPSDIRVPQGVSGFNMCNPDYDYTGLYNWTSAAQRVLQYDNFGLRVNQPCGSPVLELRLQNPWASVHYKALEFYTKLPVARELMLNVSANDGIFGGNRISTTSGHPTACLHSYQWTLVRIPLKALGVTTDLRTLRFGQNSNLYDVSILIDQVRLVSCSAISTTTVVSNSPQYTPSFCSPR</sequence>
<name>A0A2P6NLN9_9EUKA</name>
<protein>
    <submittedName>
        <fullName evidence="1">Uncharacterized protein</fullName>
    </submittedName>
</protein>
<accession>A0A2P6NLN9</accession>
<organism evidence="1 2">
    <name type="scientific">Planoprotostelium fungivorum</name>
    <dbReference type="NCBI Taxonomy" id="1890364"/>
    <lineage>
        <taxon>Eukaryota</taxon>
        <taxon>Amoebozoa</taxon>
        <taxon>Evosea</taxon>
        <taxon>Variosea</taxon>
        <taxon>Cavosteliida</taxon>
        <taxon>Cavosteliaceae</taxon>
        <taxon>Planoprotostelium</taxon>
    </lineage>
</organism>
<evidence type="ECO:0000313" key="1">
    <source>
        <dbReference type="EMBL" id="PRP84880.1"/>
    </source>
</evidence>
<comment type="caution">
    <text evidence="1">The sequence shown here is derived from an EMBL/GenBank/DDBJ whole genome shotgun (WGS) entry which is preliminary data.</text>
</comment>
<dbReference type="EMBL" id="MDYQ01000055">
    <property type="protein sequence ID" value="PRP84880.1"/>
    <property type="molecule type" value="Genomic_DNA"/>
</dbReference>
<gene>
    <name evidence="1" type="ORF">PROFUN_07534</name>
</gene>
<dbReference type="InParanoid" id="A0A2P6NLN9"/>
<proteinExistence type="predicted"/>